<name>A0A511XHT4_9PROT</name>
<evidence type="ECO:0000313" key="8">
    <source>
        <dbReference type="Proteomes" id="UP000321746"/>
    </source>
</evidence>
<evidence type="ECO:0000313" key="7">
    <source>
        <dbReference type="EMBL" id="GEN62510.1"/>
    </source>
</evidence>
<dbReference type="AlphaFoldDB" id="A0A511XHT4"/>
<dbReference type="CDD" id="cd08168">
    <property type="entry name" value="Cytochrom_C3"/>
    <property type="match status" value="1"/>
</dbReference>
<keyword evidence="8" id="KW-1185">Reference proteome</keyword>
<reference evidence="7 8" key="1">
    <citation type="submission" date="2019-07" db="EMBL/GenBank/DDBJ databases">
        <title>Whole genome shotgun sequence of Acetobacter oeni NBRC 105207.</title>
        <authorList>
            <person name="Hosoyama A."/>
            <person name="Uohara A."/>
            <person name="Ohji S."/>
            <person name="Ichikawa N."/>
        </authorList>
    </citation>
    <scope>NUCLEOTIDE SEQUENCE [LARGE SCALE GENOMIC DNA]</scope>
    <source>
        <strain evidence="7 8">NBRC 105207</strain>
    </source>
</reference>
<evidence type="ECO:0000256" key="2">
    <source>
        <dbReference type="ARBA" id="ARBA00022617"/>
    </source>
</evidence>
<evidence type="ECO:0000256" key="1">
    <source>
        <dbReference type="ARBA" id="ARBA00022448"/>
    </source>
</evidence>
<keyword evidence="5" id="KW-0408">Iron</keyword>
<evidence type="ECO:0000256" key="4">
    <source>
        <dbReference type="ARBA" id="ARBA00022982"/>
    </source>
</evidence>
<dbReference type="GO" id="GO:0046872">
    <property type="term" value="F:metal ion binding"/>
    <property type="evidence" value="ECO:0007669"/>
    <property type="project" value="UniProtKB-KW"/>
</dbReference>
<dbReference type="Proteomes" id="UP000321746">
    <property type="component" value="Unassembled WGS sequence"/>
</dbReference>
<dbReference type="GO" id="GO:0020037">
    <property type="term" value="F:heme binding"/>
    <property type="evidence" value="ECO:0007669"/>
    <property type="project" value="InterPro"/>
</dbReference>
<evidence type="ECO:0000259" key="6">
    <source>
        <dbReference type="Pfam" id="PF02085"/>
    </source>
</evidence>
<accession>A0A511XHT4</accession>
<dbReference type="RefSeq" id="WP_261765919.1">
    <property type="nucleotide sequence ID" value="NZ_BJYG01000006.1"/>
</dbReference>
<dbReference type="SUPFAM" id="SSF48695">
    <property type="entry name" value="Multiheme cytochromes"/>
    <property type="match status" value="1"/>
</dbReference>
<proteinExistence type="predicted"/>
<dbReference type="Gene3D" id="3.90.10.10">
    <property type="entry name" value="Cytochrome C3"/>
    <property type="match status" value="1"/>
</dbReference>
<evidence type="ECO:0000256" key="5">
    <source>
        <dbReference type="ARBA" id="ARBA00023004"/>
    </source>
</evidence>
<keyword evidence="2" id="KW-0349">Heme</keyword>
<keyword evidence="1" id="KW-0813">Transport</keyword>
<dbReference type="Pfam" id="PF02085">
    <property type="entry name" value="Cytochrom_CIII"/>
    <property type="match status" value="1"/>
</dbReference>
<keyword evidence="4" id="KW-0249">Electron transport</keyword>
<dbReference type="GO" id="GO:0009055">
    <property type="term" value="F:electron transfer activity"/>
    <property type="evidence" value="ECO:0007669"/>
    <property type="project" value="InterPro"/>
</dbReference>
<dbReference type="InterPro" id="IPR020942">
    <property type="entry name" value="Cyt_c_III_dom"/>
</dbReference>
<dbReference type="InterPro" id="IPR036280">
    <property type="entry name" value="Multihaem_cyt_sf"/>
</dbReference>
<feature type="domain" description="Class III cytochrome C" evidence="6">
    <location>
        <begin position="27"/>
        <end position="109"/>
    </location>
</feature>
<evidence type="ECO:0000256" key="3">
    <source>
        <dbReference type="ARBA" id="ARBA00022723"/>
    </source>
</evidence>
<organism evidence="7 8">
    <name type="scientific">Acetobacter oeni</name>
    <dbReference type="NCBI Taxonomy" id="304077"/>
    <lineage>
        <taxon>Bacteria</taxon>
        <taxon>Pseudomonadati</taxon>
        <taxon>Pseudomonadota</taxon>
        <taxon>Alphaproteobacteria</taxon>
        <taxon>Acetobacterales</taxon>
        <taxon>Acetobacteraceae</taxon>
        <taxon>Acetobacter</taxon>
    </lineage>
</organism>
<gene>
    <name evidence="7" type="ORF">AOE01nite_07340</name>
</gene>
<comment type="caution">
    <text evidence="7">The sequence shown here is derived from an EMBL/GenBank/DDBJ whole genome shotgun (WGS) entry which is preliminary data.</text>
</comment>
<protein>
    <recommendedName>
        <fullName evidence="6">Class III cytochrome C domain-containing protein</fullName>
    </recommendedName>
</protein>
<keyword evidence="3" id="KW-0479">Metal-binding</keyword>
<sequence length="122" mass="13482">MFFTAAGIALLFGIMLVAHRMTLAKGQDIPLVFHHHAHGGFSCMTCHHDFLTPVSTPATHRTCIACHKETPEVAPVIRDQFHAFCIGCHLKQQGEDRSAGPVHECRACHAHKADIRAHGHLY</sequence>
<dbReference type="EMBL" id="BJYG01000006">
    <property type="protein sequence ID" value="GEN62510.1"/>
    <property type="molecule type" value="Genomic_DNA"/>
</dbReference>